<evidence type="ECO:0000256" key="2">
    <source>
        <dbReference type="ARBA" id="ARBA00004963"/>
    </source>
</evidence>
<dbReference type="PANTHER" id="PTHR43705">
    <property type="entry name" value="HYDROXYACYLGLUTATHIONE HYDROLASE"/>
    <property type="match status" value="1"/>
</dbReference>
<evidence type="ECO:0000256" key="5">
    <source>
        <dbReference type="ARBA" id="ARBA00022801"/>
    </source>
</evidence>
<feature type="domain" description="Metallo-beta-lactamase" evidence="8">
    <location>
        <begin position="13"/>
        <end position="169"/>
    </location>
</feature>
<dbReference type="PIRSF" id="PIRSF005457">
    <property type="entry name" value="Glx"/>
    <property type="match status" value="1"/>
</dbReference>
<evidence type="ECO:0000256" key="4">
    <source>
        <dbReference type="ARBA" id="ARBA00022723"/>
    </source>
</evidence>
<comment type="catalytic activity">
    <reaction evidence="1 7">
        <text>an S-(2-hydroxyacyl)glutathione + H2O = a 2-hydroxy carboxylate + glutathione + H(+)</text>
        <dbReference type="Rhea" id="RHEA:21864"/>
        <dbReference type="ChEBI" id="CHEBI:15377"/>
        <dbReference type="ChEBI" id="CHEBI:15378"/>
        <dbReference type="ChEBI" id="CHEBI:57925"/>
        <dbReference type="ChEBI" id="CHEBI:58896"/>
        <dbReference type="ChEBI" id="CHEBI:71261"/>
        <dbReference type="EC" id="3.1.2.6"/>
    </reaction>
</comment>
<dbReference type="InterPro" id="IPR032282">
    <property type="entry name" value="HAGH_C"/>
</dbReference>
<accession>A0A1Y5TU86</accession>
<comment type="subunit">
    <text evidence="7">Monomer.</text>
</comment>
<evidence type="ECO:0000256" key="7">
    <source>
        <dbReference type="HAMAP-Rule" id="MF_01374"/>
    </source>
</evidence>
<keyword evidence="4 7" id="KW-0479">Metal-binding</keyword>
<dbReference type="GO" id="GO:0004416">
    <property type="term" value="F:hydroxyacylglutathione hydrolase activity"/>
    <property type="evidence" value="ECO:0007669"/>
    <property type="project" value="UniProtKB-UniRule"/>
</dbReference>
<keyword evidence="5 7" id="KW-0378">Hydrolase</keyword>
<feature type="binding site" evidence="7">
    <location>
        <position position="60"/>
    </location>
    <ligand>
        <name>Zn(2+)</name>
        <dbReference type="ChEBI" id="CHEBI:29105"/>
        <label>2</label>
    </ligand>
</feature>
<dbReference type="SMART" id="SM00849">
    <property type="entry name" value="Lactamase_B"/>
    <property type="match status" value="1"/>
</dbReference>
<feature type="binding site" evidence="7">
    <location>
        <position position="131"/>
    </location>
    <ligand>
        <name>Zn(2+)</name>
        <dbReference type="ChEBI" id="CHEBI:29105"/>
        <label>1</label>
    </ligand>
</feature>
<evidence type="ECO:0000256" key="3">
    <source>
        <dbReference type="ARBA" id="ARBA00006759"/>
    </source>
</evidence>
<feature type="binding site" evidence="7">
    <location>
        <position position="131"/>
    </location>
    <ligand>
        <name>Zn(2+)</name>
        <dbReference type="ChEBI" id="CHEBI:29105"/>
        <label>2</label>
    </ligand>
</feature>
<dbReference type="InterPro" id="IPR001279">
    <property type="entry name" value="Metallo-B-lactamas"/>
</dbReference>
<comment type="cofactor">
    <cofactor evidence="7">
        <name>Zn(2+)</name>
        <dbReference type="ChEBI" id="CHEBI:29105"/>
    </cofactor>
    <text evidence="7">Binds 2 Zn(2+) ions per subunit.</text>
</comment>
<dbReference type="EMBL" id="FWFZ01000022">
    <property type="protein sequence ID" value="SLN69846.1"/>
    <property type="molecule type" value="Genomic_DNA"/>
</dbReference>
<protein>
    <recommendedName>
        <fullName evidence="7">Hydroxyacylglutathione hydrolase</fullName>
        <ecNumber evidence="7">3.1.2.6</ecNumber>
    </recommendedName>
    <alternativeName>
        <fullName evidence="7">Glyoxalase II</fullName>
        <shortName evidence="7">Glx II</shortName>
    </alternativeName>
</protein>
<feature type="binding site" evidence="7">
    <location>
        <position position="56"/>
    </location>
    <ligand>
        <name>Zn(2+)</name>
        <dbReference type="ChEBI" id="CHEBI:29105"/>
        <label>1</label>
    </ligand>
</feature>
<feature type="binding site" evidence="7">
    <location>
        <position position="58"/>
    </location>
    <ligand>
        <name>Zn(2+)</name>
        <dbReference type="ChEBI" id="CHEBI:29105"/>
        <label>1</label>
    </ligand>
</feature>
<proteinExistence type="inferred from homology"/>
<sequence>MSLDLVTIPCRADNYAFLLHDGRTGDTALVDAPEAAPVQAELDRRGWRLTDILITHHHADHVDGLEALRDGARVIGAAADAHRLPPLDLEVSEGSALTVCGEEVAIYDVSGHTVGHIAFHFPETGVAFTADSLMALGCGRLFEGTPQQMWQSLLKLRDLSPDTLICSGHEYTATNARFALTIEPGNPELISRAGAIDEARAANRPTVPSTLKEEIATNPFLRADVPELKQAIGMDDAPDVEVFAEVRSRKDRF</sequence>
<feature type="binding site" evidence="7">
    <location>
        <position position="112"/>
    </location>
    <ligand>
        <name>Zn(2+)</name>
        <dbReference type="ChEBI" id="CHEBI:29105"/>
        <label>1</label>
    </ligand>
</feature>
<dbReference type="Pfam" id="PF00753">
    <property type="entry name" value="Lactamase_B"/>
    <property type="match status" value="1"/>
</dbReference>
<name>A0A1Y5TU86_9RHOB</name>
<evidence type="ECO:0000259" key="8">
    <source>
        <dbReference type="SMART" id="SM00849"/>
    </source>
</evidence>
<dbReference type="Pfam" id="PF16123">
    <property type="entry name" value="HAGH_C"/>
    <property type="match status" value="1"/>
</dbReference>
<comment type="similarity">
    <text evidence="3 7">Belongs to the metallo-beta-lactamase superfamily. Glyoxalase II family.</text>
</comment>
<dbReference type="OrthoDB" id="9802248at2"/>
<gene>
    <name evidence="9" type="primary">gloB_1</name>
    <name evidence="7" type="synonym">gloB</name>
    <name evidence="9" type="ORF">ROA7023_03390</name>
</gene>
<dbReference type="Proteomes" id="UP000193900">
    <property type="component" value="Unassembled WGS sequence"/>
</dbReference>
<dbReference type="GO" id="GO:0019243">
    <property type="term" value="P:methylglyoxal catabolic process to D-lactate via S-lactoyl-glutathione"/>
    <property type="evidence" value="ECO:0007669"/>
    <property type="project" value="UniProtKB-UniRule"/>
</dbReference>
<evidence type="ECO:0000313" key="9">
    <source>
        <dbReference type="EMBL" id="SLN69846.1"/>
    </source>
</evidence>
<keyword evidence="6 7" id="KW-0862">Zinc</keyword>
<dbReference type="AlphaFoldDB" id="A0A1Y5TU86"/>
<feature type="binding site" evidence="7">
    <location>
        <position position="61"/>
    </location>
    <ligand>
        <name>Zn(2+)</name>
        <dbReference type="ChEBI" id="CHEBI:29105"/>
        <label>2</label>
    </ligand>
</feature>
<organism evidence="9 10">
    <name type="scientific">Roseisalinus antarcticus</name>
    <dbReference type="NCBI Taxonomy" id="254357"/>
    <lineage>
        <taxon>Bacteria</taxon>
        <taxon>Pseudomonadati</taxon>
        <taxon>Pseudomonadota</taxon>
        <taxon>Alphaproteobacteria</taxon>
        <taxon>Rhodobacterales</taxon>
        <taxon>Roseobacteraceae</taxon>
        <taxon>Roseisalinus</taxon>
    </lineage>
</organism>
<evidence type="ECO:0000256" key="6">
    <source>
        <dbReference type="ARBA" id="ARBA00022833"/>
    </source>
</evidence>
<dbReference type="InterPro" id="IPR035680">
    <property type="entry name" value="Clx_II_MBL"/>
</dbReference>
<dbReference type="InterPro" id="IPR017782">
    <property type="entry name" value="Hydroxyacylglutathione_Hdrlase"/>
</dbReference>
<dbReference type="PANTHER" id="PTHR43705:SF1">
    <property type="entry name" value="HYDROXYACYLGLUTATHIONE HYDROLASE GLOB"/>
    <property type="match status" value="1"/>
</dbReference>
<feature type="binding site" evidence="7">
    <location>
        <position position="169"/>
    </location>
    <ligand>
        <name>Zn(2+)</name>
        <dbReference type="ChEBI" id="CHEBI:29105"/>
        <label>2</label>
    </ligand>
</feature>
<dbReference type="EC" id="3.1.2.6" evidence="7"/>
<comment type="function">
    <text evidence="7">Thiolesterase that catalyzes the hydrolysis of S-D-lactoyl-glutathione to form glutathione and D-lactic acid.</text>
</comment>
<keyword evidence="10" id="KW-1185">Reference proteome</keyword>
<dbReference type="NCBIfam" id="TIGR03413">
    <property type="entry name" value="GSH_gloB"/>
    <property type="match status" value="1"/>
</dbReference>
<dbReference type="UniPathway" id="UPA00619">
    <property type="reaction ID" value="UER00676"/>
</dbReference>
<dbReference type="InterPro" id="IPR050110">
    <property type="entry name" value="Glyoxalase_II_hydrolase"/>
</dbReference>
<dbReference type="CDD" id="cd07723">
    <property type="entry name" value="hydroxyacylglutathione_hydrolase_MBL-fold"/>
    <property type="match status" value="1"/>
</dbReference>
<dbReference type="RefSeq" id="WP_085880174.1">
    <property type="nucleotide sequence ID" value="NZ_FWFZ01000022.1"/>
</dbReference>
<evidence type="ECO:0000256" key="1">
    <source>
        <dbReference type="ARBA" id="ARBA00001623"/>
    </source>
</evidence>
<evidence type="ECO:0000313" key="10">
    <source>
        <dbReference type="Proteomes" id="UP000193900"/>
    </source>
</evidence>
<reference evidence="9 10" key="1">
    <citation type="submission" date="2017-03" db="EMBL/GenBank/DDBJ databases">
        <authorList>
            <person name="Afonso C.L."/>
            <person name="Miller P.J."/>
            <person name="Scott M.A."/>
            <person name="Spackman E."/>
            <person name="Goraichik I."/>
            <person name="Dimitrov K.M."/>
            <person name="Suarez D.L."/>
            <person name="Swayne D.E."/>
        </authorList>
    </citation>
    <scope>NUCLEOTIDE SEQUENCE [LARGE SCALE GENOMIC DNA]</scope>
    <source>
        <strain evidence="9 10">CECT 7023</strain>
    </source>
</reference>
<dbReference type="HAMAP" id="MF_01374">
    <property type="entry name" value="Glyoxalase_2"/>
    <property type="match status" value="1"/>
</dbReference>
<dbReference type="Gene3D" id="3.60.15.10">
    <property type="entry name" value="Ribonuclease Z/Hydroxyacylglutathione hydrolase-like"/>
    <property type="match status" value="1"/>
</dbReference>
<dbReference type="SUPFAM" id="SSF56281">
    <property type="entry name" value="Metallo-hydrolase/oxidoreductase"/>
    <property type="match status" value="1"/>
</dbReference>
<dbReference type="InterPro" id="IPR036866">
    <property type="entry name" value="RibonucZ/Hydroxyglut_hydro"/>
</dbReference>
<dbReference type="GO" id="GO:0046872">
    <property type="term" value="F:metal ion binding"/>
    <property type="evidence" value="ECO:0007669"/>
    <property type="project" value="UniProtKB-KW"/>
</dbReference>
<comment type="pathway">
    <text evidence="2 7">Secondary metabolite metabolism; methylglyoxal degradation; (R)-lactate from methylglyoxal: step 2/2.</text>
</comment>